<feature type="domain" description="Enoyl reductase (ER)" evidence="3">
    <location>
        <begin position="17"/>
        <end position="318"/>
    </location>
</feature>
<evidence type="ECO:0000259" key="3">
    <source>
        <dbReference type="SMART" id="SM00829"/>
    </source>
</evidence>
<evidence type="ECO:0000313" key="4">
    <source>
        <dbReference type="EMBL" id="ALA67003.1"/>
    </source>
</evidence>
<dbReference type="CDD" id="cd05289">
    <property type="entry name" value="MDR_like_2"/>
    <property type="match status" value="1"/>
</dbReference>
<proteinExistence type="predicted"/>
<dbReference type="PANTHER" id="PTHR48106:SF7">
    <property type="entry name" value="DEHYDROGENASE, ZINC-CONTAINING, PUTATIVE (AFU_ORTHOLOGUE AFUA_5G10220)-RELATED"/>
    <property type="match status" value="1"/>
</dbReference>
<sequence length="321" mass="33601">MPANTDNAYAMTIAEFGSADVLSKTPIEPAQPGSGEVLFKTTAIGANPLDYKMRDGSSGLSSSLILPCTLGREAAGVVLAVGEGVTEFSPGDHVFGMRSHSDIRGTYATHNVFPASGLVQVPEGMDDITAAGIALAGLTAQMAVEQQAKVSEGETVLIHGAGGGVGQLITQLCLAREAKVYASASARHHDKLTGFGAQHIDYTAENVFDAVRAESPDGIDVVIDAVYFDTFIPSLDILRPGGRIVVLPSLADLTPAKERGIEAQIPLISNVPSIVEDIATRICRGELKIHIGRTAPLTDVAEVHRTLEEGHADGKIVLTVD</sequence>
<dbReference type="GO" id="GO:0003960">
    <property type="term" value="F:quinone reductase (NADPH) activity"/>
    <property type="evidence" value="ECO:0007669"/>
    <property type="project" value="TreeGrafter"/>
</dbReference>
<dbReference type="InterPro" id="IPR013154">
    <property type="entry name" value="ADH-like_N"/>
</dbReference>
<dbReference type="Proteomes" id="UP000058446">
    <property type="component" value="Chromosome"/>
</dbReference>
<protein>
    <submittedName>
        <fullName evidence="4">Oxidoreductase</fullName>
    </submittedName>
</protein>
<dbReference type="Pfam" id="PF13602">
    <property type="entry name" value="ADH_zinc_N_2"/>
    <property type="match status" value="1"/>
</dbReference>
<dbReference type="RefSeq" id="WP_053411782.1">
    <property type="nucleotide sequence ID" value="NZ_CP006841.1"/>
</dbReference>
<dbReference type="Gene3D" id="3.90.180.10">
    <property type="entry name" value="Medium-chain alcohol dehydrogenases, catalytic domain"/>
    <property type="match status" value="1"/>
</dbReference>
<reference evidence="4 5" key="1">
    <citation type="submission" date="2013-10" db="EMBL/GenBank/DDBJ databases">
        <title>Complete genome sequence of Corynebacterium lactis DSM 45799(T), isolated from raw cow milk.</title>
        <authorList>
            <person name="Ruckert C."/>
            <person name="Albersmeier A."/>
            <person name="Lipski A."/>
            <person name="Kalinowski J."/>
        </authorList>
    </citation>
    <scope>NUCLEOTIDE SEQUENCE [LARGE SCALE GENOMIC DNA]</scope>
    <source>
        <strain evidence="4 5">RW2-5</strain>
    </source>
</reference>
<organism evidence="4 5">
    <name type="scientific">Corynebacterium lactis RW2-5</name>
    <dbReference type="NCBI Taxonomy" id="1408189"/>
    <lineage>
        <taxon>Bacteria</taxon>
        <taxon>Bacillati</taxon>
        <taxon>Actinomycetota</taxon>
        <taxon>Actinomycetes</taxon>
        <taxon>Mycobacteriales</taxon>
        <taxon>Corynebacteriaceae</taxon>
        <taxon>Corynebacterium</taxon>
    </lineage>
</organism>
<dbReference type="STRING" id="1408189.CLAC_03960"/>
<dbReference type="InterPro" id="IPR020843">
    <property type="entry name" value="ER"/>
</dbReference>
<dbReference type="InterPro" id="IPR036291">
    <property type="entry name" value="NAD(P)-bd_dom_sf"/>
</dbReference>
<dbReference type="KEGG" id="clw:CLAC_03960"/>
<dbReference type="SUPFAM" id="SSF51735">
    <property type="entry name" value="NAD(P)-binding Rossmann-fold domains"/>
    <property type="match status" value="1"/>
</dbReference>
<dbReference type="SMART" id="SM00829">
    <property type="entry name" value="PKS_ER"/>
    <property type="match status" value="1"/>
</dbReference>
<dbReference type="AlphaFoldDB" id="A0A0K2GZ90"/>
<dbReference type="GO" id="GO:0005829">
    <property type="term" value="C:cytosol"/>
    <property type="evidence" value="ECO:0007669"/>
    <property type="project" value="TreeGrafter"/>
</dbReference>
<keyword evidence="1" id="KW-0521">NADP</keyword>
<dbReference type="EMBL" id="CP006841">
    <property type="protein sequence ID" value="ALA67003.1"/>
    <property type="molecule type" value="Genomic_DNA"/>
</dbReference>
<dbReference type="GO" id="GO:0035925">
    <property type="term" value="F:mRNA 3'-UTR AU-rich region binding"/>
    <property type="evidence" value="ECO:0007669"/>
    <property type="project" value="TreeGrafter"/>
</dbReference>
<name>A0A0K2GZ90_9CORY</name>
<dbReference type="Pfam" id="PF08240">
    <property type="entry name" value="ADH_N"/>
    <property type="match status" value="1"/>
</dbReference>
<dbReference type="InterPro" id="IPR011032">
    <property type="entry name" value="GroES-like_sf"/>
</dbReference>
<accession>A0A0K2GZ90</accession>
<dbReference type="Gene3D" id="3.40.50.720">
    <property type="entry name" value="NAD(P)-binding Rossmann-like Domain"/>
    <property type="match status" value="1"/>
</dbReference>
<keyword evidence="5" id="KW-1185">Reference proteome</keyword>
<evidence type="ECO:0000256" key="2">
    <source>
        <dbReference type="ARBA" id="ARBA00023002"/>
    </source>
</evidence>
<dbReference type="SUPFAM" id="SSF50129">
    <property type="entry name" value="GroES-like"/>
    <property type="match status" value="1"/>
</dbReference>
<dbReference type="PANTHER" id="PTHR48106">
    <property type="entry name" value="QUINONE OXIDOREDUCTASE PIG3-RELATED"/>
    <property type="match status" value="1"/>
</dbReference>
<evidence type="ECO:0000313" key="5">
    <source>
        <dbReference type="Proteomes" id="UP000058446"/>
    </source>
</evidence>
<dbReference type="PATRIC" id="fig|1408189.4.peg.791"/>
<keyword evidence="2" id="KW-0560">Oxidoreductase</keyword>
<dbReference type="OrthoDB" id="9801186at2"/>
<dbReference type="GO" id="GO:0070402">
    <property type="term" value="F:NADPH binding"/>
    <property type="evidence" value="ECO:0007669"/>
    <property type="project" value="TreeGrafter"/>
</dbReference>
<evidence type="ECO:0000256" key="1">
    <source>
        <dbReference type="ARBA" id="ARBA00022857"/>
    </source>
</evidence>
<gene>
    <name evidence="4" type="ORF">CLAC_03960</name>
</gene>